<proteinExistence type="predicted"/>
<evidence type="ECO:0000256" key="1">
    <source>
        <dbReference type="SAM" id="Phobius"/>
    </source>
</evidence>
<keyword evidence="1" id="KW-0472">Membrane</keyword>
<evidence type="ECO:0000313" key="2">
    <source>
        <dbReference type="EMBL" id="EKB48119.1"/>
    </source>
</evidence>
<accession>K1LVF2</accession>
<feature type="transmembrane region" description="Helical" evidence="1">
    <location>
        <begin position="42"/>
        <end position="58"/>
    </location>
</feature>
<evidence type="ECO:0000313" key="3">
    <source>
        <dbReference type="Proteomes" id="UP000004478"/>
    </source>
</evidence>
<dbReference type="AlphaFoldDB" id="K1LVF2"/>
<name>K1LVF2_CECL9</name>
<reference evidence="2 3" key="1">
    <citation type="journal article" date="2012" name="J. Bacteriol.">
        <title>Draft Genome Sequence of Cecembia lonarensis Strain LW9T, Isolated from Lonar Lake, a Haloalkaline Lake in India.</title>
        <authorList>
            <person name="Shivaji S."/>
            <person name="Ara S."/>
            <person name="Singh A."/>
            <person name="Pinnaka A.K."/>
        </authorList>
    </citation>
    <scope>NUCLEOTIDE SEQUENCE [LARGE SCALE GENOMIC DNA]</scope>
    <source>
        <strain evidence="2 3">LW9</strain>
    </source>
</reference>
<keyword evidence="1" id="KW-0812">Transmembrane</keyword>
<comment type="caution">
    <text evidence="2">The sequence shown here is derived from an EMBL/GenBank/DDBJ whole genome shotgun (WGS) entry which is preliminary data.</text>
</comment>
<keyword evidence="3" id="KW-1185">Reference proteome</keyword>
<gene>
    <name evidence="2" type="ORF">B879_03256</name>
</gene>
<sequence length="60" mass="6604">MIEGIAVLGILVGLVLSTHGIAVLFANRNNLMDFVGLLIDKNHLRVIAAFLILVLFFLRD</sequence>
<keyword evidence="1" id="KW-1133">Transmembrane helix</keyword>
<dbReference type="RefSeq" id="WP_009186274.1">
    <property type="nucleotide sequence ID" value="NZ_AMGM01000068.1"/>
</dbReference>
<dbReference type="EMBL" id="AMGM01000068">
    <property type="protein sequence ID" value="EKB48119.1"/>
    <property type="molecule type" value="Genomic_DNA"/>
</dbReference>
<organism evidence="2 3">
    <name type="scientific">Cecembia lonarensis (strain CCUG 58316 / KCTC 22772 / LW9)</name>
    <dbReference type="NCBI Taxonomy" id="1225176"/>
    <lineage>
        <taxon>Bacteria</taxon>
        <taxon>Pseudomonadati</taxon>
        <taxon>Bacteroidota</taxon>
        <taxon>Cytophagia</taxon>
        <taxon>Cytophagales</taxon>
        <taxon>Cyclobacteriaceae</taxon>
        <taxon>Cecembia</taxon>
    </lineage>
</organism>
<protein>
    <submittedName>
        <fullName evidence="2">Uncharacterized protein</fullName>
    </submittedName>
</protein>
<dbReference type="Proteomes" id="UP000004478">
    <property type="component" value="Unassembled WGS sequence"/>
</dbReference>